<dbReference type="GO" id="GO:0030595">
    <property type="term" value="P:leukocyte chemotaxis"/>
    <property type="evidence" value="ECO:0007669"/>
    <property type="project" value="TreeGrafter"/>
</dbReference>
<dbReference type="PROSITE" id="PS50106">
    <property type="entry name" value="PDZ"/>
    <property type="match status" value="2"/>
</dbReference>
<feature type="compositionally biased region" description="Basic and acidic residues" evidence="1">
    <location>
        <begin position="401"/>
        <end position="475"/>
    </location>
</feature>
<dbReference type="GO" id="GO:0050930">
    <property type="term" value="P:induction of positive chemotaxis"/>
    <property type="evidence" value="ECO:0007669"/>
    <property type="project" value="InterPro"/>
</dbReference>
<gene>
    <name evidence="4 5 6 7" type="primary">si:dkey-92i15.4</name>
</gene>
<dbReference type="RefSeq" id="XP_028984182.1">
    <property type="nucleotide sequence ID" value="XM_029128349.3"/>
</dbReference>
<dbReference type="KEGG" id="bspl:114842638"/>
<feature type="compositionally biased region" description="Polar residues" evidence="1">
    <location>
        <begin position="687"/>
        <end position="696"/>
    </location>
</feature>
<feature type="region of interest" description="Disordered" evidence="1">
    <location>
        <begin position="771"/>
        <end position="811"/>
    </location>
</feature>
<dbReference type="RefSeq" id="XP_028984178.1">
    <property type="nucleotide sequence ID" value="XM_029128345.3"/>
</dbReference>
<accession>A0A6P7KNL5</accession>
<dbReference type="RefSeq" id="XP_055358835.1">
    <property type="nucleotide sequence ID" value="XM_055502860.1"/>
</dbReference>
<keyword evidence="3" id="KW-1185">Reference proteome</keyword>
<proteinExistence type="predicted"/>
<feature type="region of interest" description="Disordered" evidence="1">
    <location>
        <begin position="119"/>
        <end position="213"/>
    </location>
</feature>
<feature type="compositionally biased region" description="Low complexity" evidence="1">
    <location>
        <begin position="390"/>
        <end position="400"/>
    </location>
</feature>
<feature type="compositionally biased region" description="Basic and acidic residues" evidence="1">
    <location>
        <begin position="127"/>
        <end position="157"/>
    </location>
</feature>
<dbReference type="PANTHER" id="PTHR48484">
    <property type="entry name" value="PRO-INTERLEUKIN-16"/>
    <property type="match status" value="1"/>
</dbReference>
<dbReference type="CDD" id="cd06762">
    <property type="entry name" value="PDZ6_PDZD2-PDZ3_hPro-IL-16-like"/>
    <property type="match status" value="1"/>
</dbReference>
<feature type="compositionally biased region" description="Basic and acidic residues" evidence="1">
    <location>
        <begin position="581"/>
        <end position="601"/>
    </location>
</feature>
<evidence type="ECO:0000313" key="3">
    <source>
        <dbReference type="Proteomes" id="UP000515150"/>
    </source>
</evidence>
<evidence type="ECO:0000259" key="2">
    <source>
        <dbReference type="PROSITE" id="PS50106"/>
    </source>
</evidence>
<feature type="compositionally biased region" description="Basic and acidic residues" evidence="1">
    <location>
        <begin position="635"/>
        <end position="650"/>
    </location>
</feature>
<sequence length="1097" mass="120231">MHVFLLLNFCAKLYILPSFKAAAFKRPASRVPCTESPAYQVLPSVLFFFLGFGTRQEIITVVYSQTMDLSFLPSASEQRTGARFTVRSANSPSYTPSHGRGGRNLLSPHEARDEVRHVTHGATNGANKEEHALLGSHERRSSVRGRCETKEDSDRFSKLYQNGTAEFDRSENPAFEGAGRREGRKYSSQSRSMSLDRRDGLRATDSSTRVDTTVMSAKEEKLPRELEKEQTGVENVRRAYKGHSFPSRKRSQSEHSIVIENSFWPKGQSIMERIEKLYGSAGYDKAKEESRIKGVPTTTDLAQQKLYKWADGGTFPRRFSSGVGNGLGSEKTPQKDKYFDSSVTAVGYRRFSGGQWQEQMQGRYAEEGGGSWMKGSGTRSLDRARSRNTLAAQLRSARAAAEVKEEPESKGPKEESQSKGPKEESQSKGPKEESQSKGPKEEPTVFKDLFHLRERNTSGSKDQSRSNHKEERNEPKSSNTDEDVFESYSGKVAERNKFSKALSPPSSTSVRNKINQFEALSQRVQGSVPRRAFSVPAQCSTRALGGLRDKWEGMKEAEVPGDNPEKKTEEAGAKFWTERALSVDEGRLRLRREEKQKDNLVGRKHTGLSSVDSLGEDVGKYSKLKNSLQLPVGEGSRRCREDLHGNRTDPPKTSSPRHVTDGAMARPMEKPAASQVTSPASDDDKTPTNTPSTSPCLSPATPENTPPAAKTSGSASVQPPDAGSPLVPRPLATSSHSSLPGLMSADVKKLFPTKKKGFRDLDAWVAGINSDSVWNDEDDNNEDDDDESTQKDEDSNYDSDSGESSVTVTSNMSQSDRRSFCVSLSELCNFAGVEDDCENDPDDWQCSGRRSVSLCSDVSALSCVSVMPSEELDRLLEDVRSLGDNTLQDYNDVQVVVLHKDMGAGLGFSLAGGVDQNKPVTVHKVFHSGVAAQEGSIKEGDHVLSINGTALCGYAHLEALRVLRKAKAREMAVVVLRRGDISGCCKGKVQGVKQGEAQAPFIETGQHVCVCLEKNNRDLGFTLEGGVGSSLGDRPLVVQKIFQGGPVDKVCPGDEVLDIEGVSTVGMSRLEAWTLIRKLAPGPVNVVLHRPLKRLEA</sequence>
<feature type="compositionally biased region" description="Polar residues" evidence="1">
    <location>
        <begin position="204"/>
        <end position="213"/>
    </location>
</feature>
<feature type="domain" description="PDZ" evidence="2">
    <location>
        <begin position="895"/>
        <end position="978"/>
    </location>
</feature>
<feature type="region of interest" description="Disordered" evidence="1">
    <location>
        <begin position="550"/>
        <end position="745"/>
    </location>
</feature>
<protein>
    <submittedName>
        <fullName evidence="4 5">Uncharacterized protein si:dkey-92i15.4</fullName>
    </submittedName>
</protein>
<dbReference type="Gene3D" id="2.30.42.10">
    <property type="match status" value="2"/>
</dbReference>
<evidence type="ECO:0000313" key="6">
    <source>
        <dbReference type="RefSeq" id="XP_055358835.1"/>
    </source>
</evidence>
<evidence type="ECO:0000256" key="1">
    <source>
        <dbReference type="SAM" id="MobiDB-lite"/>
    </source>
</evidence>
<dbReference type="InterPro" id="IPR001478">
    <property type="entry name" value="PDZ"/>
</dbReference>
<dbReference type="GeneTree" id="ENSGT00940000156178"/>
<dbReference type="FunFam" id="2.30.42.10:FF:000122">
    <property type="entry name" value="Pro-interleukin-16"/>
    <property type="match status" value="1"/>
</dbReference>
<feature type="domain" description="PDZ" evidence="2">
    <location>
        <begin position="1009"/>
        <end position="1078"/>
    </location>
</feature>
<evidence type="ECO:0000313" key="5">
    <source>
        <dbReference type="RefSeq" id="XP_028984182.1"/>
    </source>
</evidence>
<dbReference type="SUPFAM" id="SSF50156">
    <property type="entry name" value="PDZ domain-like"/>
    <property type="match status" value="2"/>
</dbReference>
<dbReference type="GO" id="GO:0005125">
    <property type="term" value="F:cytokine activity"/>
    <property type="evidence" value="ECO:0007669"/>
    <property type="project" value="InterPro"/>
</dbReference>
<feature type="compositionally biased region" description="Acidic residues" evidence="1">
    <location>
        <begin position="774"/>
        <end position="787"/>
    </location>
</feature>
<evidence type="ECO:0000313" key="7">
    <source>
        <dbReference type="RefSeq" id="XP_055358836.1"/>
    </source>
</evidence>
<dbReference type="PANTHER" id="PTHR48484:SF1">
    <property type="entry name" value="DENTIN SIALOPHOSPHOPROTEIN"/>
    <property type="match status" value="1"/>
</dbReference>
<name>A0A6P7KNL5_BETSP</name>
<dbReference type="InterPro" id="IPR055287">
    <property type="entry name" value="IL-16-like"/>
</dbReference>
<dbReference type="OrthoDB" id="42382at2759"/>
<evidence type="ECO:0000313" key="4">
    <source>
        <dbReference type="RefSeq" id="XP_028984178.1"/>
    </source>
</evidence>
<dbReference type="Pfam" id="PF00595">
    <property type="entry name" value="PDZ"/>
    <property type="match status" value="2"/>
</dbReference>
<feature type="compositionally biased region" description="Basic and acidic residues" evidence="1">
    <location>
        <begin position="550"/>
        <end position="572"/>
    </location>
</feature>
<dbReference type="AlphaFoldDB" id="A0A6P7KNL5"/>
<dbReference type="Proteomes" id="UP000515150">
    <property type="component" value="Chromosome 16"/>
</dbReference>
<feature type="region of interest" description="Disordered" evidence="1">
    <location>
        <begin position="355"/>
        <end position="510"/>
    </location>
</feature>
<dbReference type="SMART" id="SM00228">
    <property type="entry name" value="PDZ"/>
    <property type="match status" value="2"/>
</dbReference>
<dbReference type="GO" id="GO:0042609">
    <property type="term" value="F:CD4 receptor binding"/>
    <property type="evidence" value="ECO:0007669"/>
    <property type="project" value="TreeGrafter"/>
</dbReference>
<reference evidence="4 5" key="1">
    <citation type="submission" date="2025-04" db="UniProtKB">
        <authorList>
            <consortium name="RefSeq"/>
        </authorList>
    </citation>
    <scope>IDENTIFICATION</scope>
</reference>
<dbReference type="RefSeq" id="XP_055358836.1">
    <property type="nucleotide sequence ID" value="XM_055502861.1"/>
</dbReference>
<feature type="compositionally biased region" description="Polar residues" evidence="1">
    <location>
        <begin position="802"/>
        <end position="811"/>
    </location>
</feature>
<dbReference type="InterPro" id="IPR036034">
    <property type="entry name" value="PDZ_sf"/>
</dbReference>
<dbReference type="GeneID" id="114842638"/>
<organism evidence="3 5">
    <name type="scientific">Betta splendens</name>
    <name type="common">Siamese fighting fish</name>
    <dbReference type="NCBI Taxonomy" id="158456"/>
    <lineage>
        <taxon>Eukaryota</taxon>
        <taxon>Metazoa</taxon>
        <taxon>Chordata</taxon>
        <taxon>Craniata</taxon>
        <taxon>Vertebrata</taxon>
        <taxon>Euteleostomi</taxon>
        <taxon>Actinopterygii</taxon>
        <taxon>Neopterygii</taxon>
        <taxon>Teleostei</taxon>
        <taxon>Neoteleostei</taxon>
        <taxon>Acanthomorphata</taxon>
        <taxon>Anabantaria</taxon>
        <taxon>Anabantiformes</taxon>
        <taxon>Anabantoidei</taxon>
        <taxon>Osphronemidae</taxon>
        <taxon>Betta</taxon>
    </lineage>
</organism>